<keyword evidence="2" id="KW-0479">Metal-binding</keyword>
<dbReference type="Gene3D" id="4.10.60.10">
    <property type="entry name" value="Zinc finger, CCHC-type"/>
    <property type="match status" value="1"/>
</dbReference>
<evidence type="ECO:0000256" key="1">
    <source>
        <dbReference type="ARBA" id="ARBA00022664"/>
    </source>
</evidence>
<dbReference type="GO" id="GO:0003676">
    <property type="term" value="F:nucleic acid binding"/>
    <property type="evidence" value="ECO:0007669"/>
    <property type="project" value="InterPro"/>
</dbReference>
<dbReference type="InterPro" id="IPR032567">
    <property type="entry name" value="RTL1-rel"/>
</dbReference>
<dbReference type="OMA" id="YWQGRIM"/>
<evidence type="ECO:0000256" key="2">
    <source>
        <dbReference type="PROSITE-ProRule" id="PRU00047"/>
    </source>
</evidence>
<dbReference type="EMBL" id="FUEG01000017">
    <property type="protein sequence ID" value="SJL12543.1"/>
    <property type="molecule type" value="Genomic_DNA"/>
</dbReference>
<keyword evidence="2" id="KW-0863">Zinc-finger</keyword>
<evidence type="ECO:0000313" key="6">
    <source>
        <dbReference type="Proteomes" id="UP000219338"/>
    </source>
</evidence>
<dbReference type="OrthoDB" id="2895259at2759"/>
<dbReference type="STRING" id="47428.A0A284RUW7"/>
<keyword evidence="1" id="KW-0507">mRNA processing</keyword>
<dbReference type="Pfam" id="PF00098">
    <property type="entry name" value="zf-CCHC"/>
    <property type="match status" value="1"/>
</dbReference>
<sequence>MDDKSKILFILSYMREGLAGMWAETYMDDHFDGDQFNVGTYAEFIKELDQAFLDPTLEEYANAKLKTIRQGRRPVQEFFIEFDRLRQDAGWSEDEDYVATLLPRALNNRLVEKIYYFSLPGREVPTTYQGWKERALELDARYWQGRIMSAARSDGSSSGKGTPREGSIVDGEVATSDGGMDTAEMRRRGLCFNCGKHGHLARNCRNIR</sequence>
<keyword evidence="6" id="KW-1185">Reference proteome</keyword>
<dbReference type="InterPro" id="IPR036875">
    <property type="entry name" value="Znf_CCHC_sf"/>
</dbReference>
<proteinExistence type="predicted"/>
<evidence type="ECO:0000259" key="4">
    <source>
        <dbReference type="PROSITE" id="PS50158"/>
    </source>
</evidence>
<protein>
    <recommendedName>
        <fullName evidence="4">CCHC-type domain-containing protein</fullName>
    </recommendedName>
</protein>
<dbReference type="SMART" id="SM00343">
    <property type="entry name" value="ZnF_C2HC"/>
    <property type="match status" value="1"/>
</dbReference>
<dbReference type="SUPFAM" id="SSF57756">
    <property type="entry name" value="Retrovirus zinc finger-like domains"/>
    <property type="match status" value="1"/>
</dbReference>
<evidence type="ECO:0000313" key="5">
    <source>
        <dbReference type="EMBL" id="SJL12543.1"/>
    </source>
</evidence>
<name>A0A284RUW7_ARMOS</name>
<organism evidence="5 6">
    <name type="scientific">Armillaria ostoyae</name>
    <name type="common">Armillaria root rot fungus</name>
    <dbReference type="NCBI Taxonomy" id="47428"/>
    <lineage>
        <taxon>Eukaryota</taxon>
        <taxon>Fungi</taxon>
        <taxon>Dikarya</taxon>
        <taxon>Basidiomycota</taxon>
        <taxon>Agaricomycotina</taxon>
        <taxon>Agaricomycetes</taxon>
        <taxon>Agaricomycetidae</taxon>
        <taxon>Agaricales</taxon>
        <taxon>Marasmiineae</taxon>
        <taxon>Physalacriaceae</taxon>
        <taxon>Armillaria</taxon>
    </lineage>
</organism>
<keyword evidence="2" id="KW-0862">Zinc</keyword>
<accession>A0A284RUW7</accession>
<feature type="region of interest" description="Disordered" evidence="3">
    <location>
        <begin position="151"/>
        <end position="180"/>
    </location>
</feature>
<dbReference type="PANTHER" id="PTHR15503">
    <property type="entry name" value="LDOC1 RELATED"/>
    <property type="match status" value="1"/>
</dbReference>
<evidence type="ECO:0000256" key="3">
    <source>
        <dbReference type="SAM" id="MobiDB-lite"/>
    </source>
</evidence>
<gene>
    <name evidence="5" type="ORF">ARMOST_15971</name>
</gene>
<dbReference type="PROSITE" id="PS50158">
    <property type="entry name" value="ZF_CCHC"/>
    <property type="match status" value="1"/>
</dbReference>
<dbReference type="InterPro" id="IPR005162">
    <property type="entry name" value="Retrotrans_gag_dom"/>
</dbReference>
<dbReference type="AlphaFoldDB" id="A0A284RUW7"/>
<reference evidence="6" key="1">
    <citation type="journal article" date="2017" name="Nat. Ecol. Evol.">
        <title>Genome expansion and lineage-specific genetic innovations in the forest pathogenic fungi Armillaria.</title>
        <authorList>
            <person name="Sipos G."/>
            <person name="Prasanna A.N."/>
            <person name="Walter M.C."/>
            <person name="O'Connor E."/>
            <person name="Balint B."/>
            <person name="Krizsan K."/>
            <person name="Kiss B."/>
            <person name="Hess J."/>
            <person name="Varga T."/>
            <person name="Slot J."/>
            <person name="Riley R."/>
            <person name="Boka B."/>
            <person name="Rigling D."/>
            <person name="Barry K."/>
            <person name="Lee J."/>
            <person name="Mihaltcheva S."/>
            <person name="LaButti K."/>
            <person name="Lipzen A."/>
            <person name="Waldron R."/>
            <person name="Moloney N.M."/>
            <person name="Sperisen C."/>
            <person name="Kredics L."/>
            <person name="Vagvoelgyi C."/>
            <person name="Patrignani A."/>
            <person name="Fitzpatrick D."/>
            <person name="Nagy I."/>
            <person name="Doyle S."/>
            <person name="Anderson J.B."/>
            <person name="Grigoriev I.V."/>
            <person name="Gueldener U."/>
            <person name="Muensterkoetter M."/>
            <person name="Nagy L.G."/>
        </authorList>
    </citation>
    <scope>NUCLEOTIDE SEQUENCE [LARGE SCALE GENOMIC DNA]</scope>
    <source>
        <strain evidence="6">C18/9</strain>
    </source>
</reference>
<dbReference type="GO" id="GO:0006397">
    <property type="term" value="P:mRNA processing"/>
    <property type="evidence" value="ECO:0007669"/>
    <property type="project" value="UniProtKB-KW"/>
</dbReference>
<dbReference type="InterPro" id="IPR001878">
    <property type="entry name" value="Znf_CCHC"/>
</dbReference>
<dbReference type="PANTHER" id="PTHR15503:SF22">
    <property type="entry name" value="TRANSPOSON TY3-I GAG POLYPROTEIN"/>
    <property type="match status" value="1"/>
</dbReference>
<dbReference type="GO" id="GO:0008270">
    <property type="term" value="F:zinc ion binding"/>
    <property type="evidence" value="ECO:0007669"/>
    <property type="project" value="UniProtKB-KW"/>
</dbReference>
<dbReference type="Pfam" id="PF03732">
    <property type="entry name" value="Retrotrans_gag"/>
    <property type="match status" value="1"/>
</dbReference>
<feature type="domain" description="CCHC-type" evidence="4">
    <location>
        <begin position="191"/>
        <end position="206"/>
    </location>
</feature>
<dbReference type="Proteomes" id="UP000219338">
    <property type="component" value="Unassembled WGS sequence"/>
</dbReference>